<reference evidence="1 2" key="1">
    <citation type="submission" date="2018-10" db="EMBL/GenBank/DDBJ databases">
        <title>A high-quality apple genome assembly.</title>
        <authorList>
            <person name="Hu J."/>
        </authorList>
    </citation>
    <scope>NUCLEOTIDE SEQUENCE [LARGE SCALE GENOMIC DNA]</scope>
    <source>
        <strain evidence="2">cv. HFTH1</strain>
        <tissue evidence="1">Young leaf</tissue>
    </source>
</reference>
<proteinExistence type="predicted"/>
<sequence length="165" mass="18525">MVEASIIITTILGCSLITVSLKLSVARASVYLLVVPGICLNTTCLKCHEFLGHNVVWCHGYFLHYKALLDLAQDQIRVPYDSYLHFAYFPGCGKAHDESFILDYIGNNLALYIDKYNTSPSSCGCGRTIEVHDPQFFFDSGDSYLWQRTKDFLGNNGLFFSGKQC</sequence>
<accession>A0A498HXZ0</accession>
<evidence type="ECO:0000313" key="2">
    <source>
        <dbReference type="Proteomes" id="UP000290289"/>
    </source>
</evidence>
<gene>
    <name evidence="1" type="ORF">DVH24_039389</name>
</gene>
<evidence type="ECO:0000313" key="1">
    <source>
        <dbReference type="EMBL" id="RXH75690.1"/>
    </source>
</evidence>
<dbReference type="EMBL" id="RDQH01000341">
    <property type="protein sequence ID" value="RXH75690.1"/>
    <property type="molecule type" value="Genomic_DNA"/>
</dbReference>
<protein>
    <submittedName>
        <fullName evidence="1">Uncharacterized protein</fullName>
    </submittedName>
</protein>
<name>A0A498HXZ0_MALDO</name>
<organism evidence="1 2">
    <name type="scientific">Malus domestica</name>
    <name type="common">Apple</name>
    <name type="synonym">Pyrus malus</name>
    <dbReference type="NCBI Taxonomy" id="3750"/>
    <lineage>
        <taxon>Eukaryota</taxon>
        <taxon>Viridiplantae</taxon>
        <taxon>Streptophyta</taxon>
        <taxon>Embryophyta</taxon>
        <taxon>Tracheophyta</taxon>
        <taxon>Spermatophyta</taxon>
        <taxon>Magnoliopsida</taxon>
        <taxon>eudicotyledons</taxon>
        <taxon>Gunneridae</taxon>
        <taxon>Pentapetalae</taxon>
        <taxon>rosids</taxon>
        <taxon>fabids</taxon>
        <taxon>Rosales</taxon>
        <taxon>Rosaceae</taxon>
        <taxon>Amygdaloideae</taxon>
        <taxon>Maleae</taxon>
        <taxon>Malus</taxon>
    </lineage>
</organism>
<dbReference type="Proteomes" id="UP000290289">
    <property type="component" value="Chromosome 15"/>
</dbReference>
<keyword evidence="2" id="KW-1185">Reference proteome</keyword>
<dbReference type="AlphaFoldDB" id="A0A498HXZ0"/>
<comment type="caution">
    <text evidence="1">The sequence shown here is derived from an EMBL/GenBank/DDBJ whole genome shotgun (WGS) entry which is preliminary data.</text>
</comment>